<protein>
    <submittedName>
        <fullName evidence="2">Uncharacterized protein</fullName>
    </submittedName>
</protein>
<gene>
    <name evidence="2" type="ORF">F511_07253</name>
</gene>
<dbReference type="OrthoDB" id="1684416at2759"/>
<feature type="region of interest" description="Disordered" evidence="1">
    <location>
        <begin position="80"/>
        <end position="124"/>
    </location>
</feature>
<dbReference type="InterPro" id="IPR009675">
    <property type="entry name" value="TPX2_fam"/>
</dbReference>
<dbReference type="GO" id="GO:0030295">
    <property type="term" value="F:protein kinase activator activity"/>
    <property type="evidence" value="ECO:0007669"/>
    <property type="project" value="TreeGrafter"/>
</dbReference>
<dbReference type="GO" id="GO:0060236">
    <property type="term" value="P:regulation of mitotic spindle organization"/>
    <property type="evidence" value="ECO:0007669"/>
    <property type="project" value="InterPro"/>
</dbReference>
<dbReference type="EMBL" id="KV011879">
    <property type="protein sequence ID" value="KZV25369.1"/>
    <property type="molecule type" value="Genomic_DNA"/>
</dbReference>
<reference evidence="2 3" key="1">
    <citation type="journal article" date="2015" name="Proc. Natl. Acad. Sci. U.S.A.">
        <title>The resurrection genome of Boea hygrometrica: A blueprint for survival of dehydration.</title>
        <authorList>
            <person name="Xiao L."/>
            <person name="Yang G."/>
            <person name="Zhang L."/>
            <person name="Yang X."/>
            <person name="Zhao S."/>
            <person name="Ji Z."/>
            <person name="Zhou Q."/>
            <person name="Hu M."/>
            <person name="Wang Y."/>
            <person name="Chen M."/>
            <person name="Xu Y."/>
            <person name="Jin H."/>
            <person name="Xiao X."/>
            <person name="Hu G."/>
            <person name="Bao F."/>
            <person name="Hu Y."/>
            <person name="Wan P."/>
            <person name="Li L."/>
            <person name="Deng X."/>
            <person name="Kuang T."/>
            <person name="Xiang C."/>
            <person name="Zhu J.K."/>
            <person name="Oliver M.J."/>
            <person name="He Y."/>
        </authorList>
    </citation>
    <scope>NUCLEOTIDE SEQUENCE [LARGE SCALE GENOMIC DNA]</scope>
    <source>
        <strain evidence="3">cv. XS01</strain>
    </source>
</reference>
<dbReference type="GO" id="GO:0005819">
    <property type="term" value="C:spindle"/>
    <property type="evidence" value="ECO:0007669"/>
    <property type="project" value="InterPro"/>
</dbReference>
<name>A0A2Z7B119_9LAMI</name>
<evidence type="ECO:0000313" key="3">
    <source>
        <dbReference type="Proteomes" id="UP000250235"/>
    </source>
</evidence>
<dbReference type="AlphaFoldDB" id="A0A2Z7B119"/>
<feature type="compositionally biased region" description="Basic and acidic residues" evidence="1">
    <location>
        <begin position="98"/>
        <end position="114"/>
    </location>
</feature>
<keyword evidence="3" id="KW-1185">Reference proteome</keyword>
<dbReference type="GO" id="GO:0005880">
    <property type="term" value="C:nuclear microtubule"/>
    <property type="evidence" value="ECO:0007669"/>
    <property type="project" value="TreeGrafter"/>
</dbReference>
<dbReference type="GO" id="GO:0008017">
    <property type="term" value="F:microtubule binding"/>
    <property type="evidence" value="ECO:0007669"/>
    <property type="project" value="TreeGrafter"/>
</dbReference>
<sequence>MDYEMDDCIDDFYLDASGIDDEYEFDASRFFDFTRVEFDSEIEEAERWFEVSGDYPNSPFIVKLNLEKLLSVEAVYDNASAKGSSNSDIDSTQGVPPSKKDSKGKSKVLHDTPKAKQKSSAELFQTRDSTLMKPTASHLAKQNKMQDLNSSCSCTRLKNSVIKVDERQSGFDNLATKRQKLEIGYLRKILRTSSLPKPVKSQPQVPQFQVFNLRTMQRASQHSTKVFPIAADVDPVQDVNQEATTLMEPKFSTSDKLLEIPPTEQFNKRCHGKSNPCGDSMKVHETSGWSNLTSILFDYTKTTLRYRELGDPLRDPTPTRSS</sequence>
<dbReference type="PANTHER" id="PTHR14326">
    <property type="entry name" value="TARGETING PROTEIN FOR XKLP2"/>
    <property type="match status" value="1"/>
</dbReference>
<dbReference type="GO" id="GO:0090307">
    <property type="term" value="P:mitotic spindle assembly"/>
    <property type="evidence" value="ECO:0007669"/>
    <property type="project" value="TreeGrafter"/>
</dbReference>
<organism evidence="2 3">
    <name type="scientific">Dorcoceras hygrometricum</name>
    <dbReference type="NCBI Taxonomy" id="472368"/>
    <lineage>
        <taxon>Eukaryota</taxon>
        <taxon>Viridiplantae</taxon>
        <taxon>Streptophyta</taxon>
        <taxon>Embryophyta</taxon>
        <taxon>Tracheophyta</taxon>
        <taxon>Spermatophyta</taxon>
        <taxon>Magnoliopsida</taxon>
        <taxon>eudicotyledons</taxon>
        <taxon>Gunneridae</taxon>
        <taxon>Pentapetalae</taxon>
        <taxon>asterids</taxon>
        <taxon>lamiids</taxon>
        <taxon>Lamiales</taxon>
        <taxon>Gesneriaceae</taxon>
        <taxon>Didymocarpoideae</taxon>
        <taxon>Trichosporeae</taxon>
        <taxon>Loxocarpinae</taxon>
        <taxon>Dorcoceras</taxon>
    </lineage>
</organism>
<feature type="compositionally biased region" description="Polar residues" evidence="1">
    <location>
        <begin position="81"/>
        <end position="95"/>
    </location>
</feature>
<evidence type="ECO:0000313" key="2">
    <source>
        <dbReference type="EMBL" id="KZV25369.1"/>
    </source>
</evidence>
<evidence type="ECO:0000256" key="1">
    <source>
        <dbReference type="SAM" id="MobiDB-lite"/>
    </source>
</evidence>
<dbReference type="Proteomes" id="UP000250235">
    <property type="component" value="Unassembled WGS sequence"/>
</dbReference>
<dbReference type="PANTHER" id="PTHR14326:SF15">
    <property type="entry name" value="OS06G0130200 PROTEIN"/>
    <property type="match status" value="1"/>
</dbReference>
<accession>A0A2Z7B119</accession>
<proteinExistence type="predicted"/>